<proteinExistence type="predicted"/>
<accession>A0A2T9Z128</accession>
<name>A0A2T9Z128_9FUNG</name>
<evidence type="ECO:0008006" key="3">
    <source>
        <dbReference type="Google" id="ProtNLM"/>
    </source>
</evidence>
<keyword evidence="2" id="KW-1185">Reference proteome</keyword>
<organism evidence="1 2">
    <name type="scientific">Smittium simulii</name>
    <dbReference type="NCBI Taxonomy" id="133385"/>
    <lineage>
        <taxon>Eukaryota</taxon>
        <taxon>Fungi</taxon>
        <taxon>Fungi incertae sedis</taxon>
        <taxon>Zoopagomycota</taxon>
        <taxon>Kickxellomycotina</taxon>
        <taxon>Harpellomycetes</taxon>
        <taxon>Harpellales</taxon>
        <taxon>Legeriomycetaceae</taxon>
        <taxon>Smittium</taxon>
    </lineage>
</organism>
<evidence type="ECO:0000313" key="2">
    <source>
        <dbReference type="Proteomes" id="UP000245383"/>
    </source>
</evidence>
<comment type="caution">
    <text evidence="1">The sequence shown here is derived from an EMBL/GenBank/DDBJ whole genome shotgun (WGS) entry which is preliminary data.</text>
</comment>
<dbReference type="Gene3D" id="3.90.1600.10">
    <property type="entry name" value="Palm domain of DNA polymerase"/>
    <property type="match status" value="1"/>
</dbReference>
<sequence length="105" mass="12115">MNEIYTKTKIVSRNEMEKLTKTHEYTLLAVLTVDKYLIRYGRLLTRDLLEIVGEKLIPWNKKRGVRSSIQIAAAVTGYARISINKYKNIKDNDCVYTDTDSVSLT</sequence>
<dbReference type="GO" id="GO:0000166">
    <property type="term" value="F:nucleotide binding"/>
    <property type="evidence" value="ECO:0007669"/>
    <property type="project" value="InterPro"/>
</dbReference>
<dbReference type="InterPro" id="IPR023211">
    <property type="entry name" value="DNA_pol_palm_dom_sf"/>
</dbReference>
<dbReference type="AlphaFoldDB" id="A0A2T9Z128"/>
<dbReference type="PROSITE" id="PS00116">
    <property type="entry name" value="DNA_POLYMERASE_B"/>
    <property type="match status" value="1"/>
</dbReference>
<dbReference type="InterPro" id="IPR017964">
    <property type="entry name" value="DNA-dir_DNA_pol_B_CS"/>
</dbReference>
<dbReference type="SUPFAM" id="SSF56672">
    <property type="entry name" value="DNA/RNA polymerases"/>
    <property type="match status" value="1"/>
</dbReference>
<dbReference type="EMBL" id="MBFR01000001">
    <property type="protein sequence ID" value="PVU98269.1"/>
    <property type="molecule type" value="Genomic_DNA"/>
</dbReference>
<reference evidence="1 2" key="1">
    <citation type="journal article" date="2018" name="MBio">
        <title>Comparative Genomics Reveals the Core Gene Toolbox for the Fungus-Insect Symbiosis.</title>
        <authorList>
            <person name="Wang Y."/>
            <person name="Stata M."/>
            <person name="Wang W."/>
            <person name="Stajich J.E."/>
            <person name="White M.M."/>
            <person name="Moncalvo J.M."/>
        </authorList>
    </citation>
    <scope>NUCLEOTIDE SEQUENCE [LARGE SCALE GENOMIC DNA]</scope>
    <source>
        <strain evidence="1 2">SWE-8-4</strain>
    </source>
</reference>
<protein>
    <recommendedName>
        <fullName evidence="3">DNA-directed DNA polymerase</fullName>
    </recommendedName>
</protein>
<gene>
    <name evidence="1" type="ORF">BB561_000012</name>
</gene>
<evidence type="ECO:0000313" key="1">
    <source>
        <dbReference type="EMBL" id="PVU98269.1"/>
    </source>
</evidence>
<dbReference type="InterPro" id="IPR043502">
    <property type="entry name" value="DNA/RNA_pol_sf"/>
</dbReference>
<dbReference type="OrthoDB" id="2692647at2759"/>
<dbReference type="GO" id="GO:0003676">
    <property type="term" value="F:nucleic acid binding"/>
    <property type="evidence" value="ECO:0007669"/>
    <property type="project" value="InterPro"/>
</dbReference>
<dbReference type="Proteomes" id="UP000245383">
    <property type="component" value="Unassembled WGS sequence"/>
</dbReference>